<protein>
    <submittedName>
        <fullName evidence="1">Uncharacterized protein</fullName>
    </submittedName>
</protein>
<organism evidence="1 2">
    <name type="scientific">Smallanthus sonchifolius</name>
    <dbReference type="NCBI Taxonomy" id="185202"/>
    <lineage>
        <taxon>Eukaryota</taxon>
        <taxon>Viridiplantae</taxon>
        <taxon>Streptophyta</taxon>
        <taxon>Embryophyta</taxon>
        <taxon>Tracheophyta</taxon>
        <taxon>Spermatophyta</taxon>
        <taxon>Magnoliopsida</taxon>
        <taxon>eudicotyledons</taxon>
        <taxon>Gunneridae</taxon>
        <taxon>Pentapetalae</taxon>
        <taxon>asterids</taxon>
        <taxon>campanulids</taxon>
        <taxon>Asterales</taxon>
        <taxon>Asteraceae</taxon>
        <taxon>Asteroideae</taxon>
        <taxon>Heliantheae alliance</taxon>
        <taxon>Millerieae</taxon>
        <taxon>Smallanthus</taxon>
    </lineage>
</organism>
<name>A0ACB9EQ42_9ASTR</name>
<evidence type="ECO:0000313" key="2">
    <source>
        <dbReference type="Proteomes" id="UP001056120"/>
    </source>
</evidence>
<proteinExistence type="predicted"/>
<dbReference type="Proteomes" id="UP001056120">
    <property type="component" value="Linkage Group LG17"/>
</dbReference>
<sequence length="636" mass="69233">MVRSIFNNLRSFSGPLLILMQGQKGALEHGSSDSGVVEQEICWTNFIRNPATDANQETQNLSMWGMGESSSSSVPNQVDQNRVDPKIGHGWSSFVKDHPEPHQHEPPASRLSLGGVSMNTSRTHHHHGHSVTVNPSTFIGMKPSNYASSSSGPVEMEARQLPRKRKAAELNIGQPSSGVESSNTLQRPEDSSSISVWQSVSENPIPTNTMPFDPVIPRLGSGIGVSSDSRAAMENIRRNVRVRINNSRQQDQLPATNNSINNNGLLNFSAPYPSLGLNPVATTGDSSSSREGQPILRVPDSIRNLHVSTRYRSSSSRSNRPVTSNIIGGSGDTSRTTPTNISDHPLFVQPHDTRNNAQTAINLDLDSVGGPASLSSTSNPMPHLGPHRGSSLYRSRRHAEFLRGSLLSSIDSGAGGGGGQNNNLFSRIPPPVGASASASSSQEPGMPPVIAIAGHHPHHHYLPRLRTSDGRLDGAFGLPYLSRTVAGGSERRGRMVSEIRNVLDLIRRGEGLRFEDVMILDQSVLYGMVDIHDRHRDMRLDIDNMSYEELLALEERIGNVNTGLTEENVHKHLKQKTYTSVAGQPDDEPCCICQEEYKNEDDLGALECGHEFHTSCVKQWLLQKNACPVCKSAASK</sequence>
<accession>A0ACB9EQ42</accession>
<dbReference type="EMBL" id="CM042034">
    <property type="protein sequence ID" value="KAI3761154.1"/>
    <property type="molecule type" value="Genomic_DNA"/>
</dbReference>
<reference evidence="1 2" key="2">
    <citation type="journal article" date="2022" name="Mol. Ecol. Resour.">
        <title>The genomes of chicory, endive, great burdock and yacon provide insights into Asteraceae paleo-polyploidization history and plant inulin production.</title>
        <authorList>
            <person name="Fan W."/>
            <person name="Wang S."/>
            <person name="Wang H."/>
            <person name="Wang A."/>
            <person name="Jiang F."/>
            <person name="Liu H."/>
            <person name="Zhao H."/>
            <person name="Xu D."/>
            <person name="Zhang Y."/>
        </authorList>
    </citation>
    <scope>NUCLEOTIDE SEQUENCE [LARGE SCALE GENOMIC DNA]</scope>
    <source>
        <strain evidence="2">cv. Yunnan</strain>
        <tissue evidence="1">Leaves</tissue>
    </source>
</reference>
<reference evidence="2" key="1">
    <citation type="journal article" date="2022" name="Mol. Ecol. Resour.">
        <title>The genomes of chicory, endive, great burdock and yacon provide insights into Asteraceae palaeo-polyploidization history and plant inulin production.</title>
        <authorList>
            <person name="Fan W."/>
            <person name="Wang S."/>
            <person name="Wang H."/>
            <person name="Wang A."/>
            <person name="Jiang F."/>
            <person name="Liu H."/>
            <person name="Zhao H."/>
            <person name="Xu D."/>
            <person name="Zhang Y."/>
        </authorList>
    </citation>
    <scope>NUCLEOTIDE SEQUENCE [LARGE SCALE GENOMIC DNA]</scope>
    <source>
        <strain evidence="2">cv. Yunnan</strain>
    </source>
</reference>
<comment type="caution">
    <text evidence="1">The sequence shown here is derived from an EMBL/GenBank/DDBJ whole genome shotgun (WGS) entry which is preliminary data.</text>
</comment>
<gene>
    <name evidence="1" type="ORF">L1987_51563</name>
</gene>
<evidence type="ECO:0000313" key="1">
    <source>
        <dbReference type="EMBL" id="KAI3761154.1"/>
    </source>
</evidence>
<keyword evidence="2" id="KW-1185">Reference proteome</keyword>